<proteinExistence type="predicted"/>
<keyword evidence="2" id="KW-1185">Reference proteome</keyword>
<protein>
    <submittedName>
        <fullName evidence="1">Uncharacterized protein</fullName>
    </submittedName>
</protein>
<dbReference type="RefSeq" id="WP_376848960.1">
    <property type="nucleotide sequence ID" value="NZ_JBHSMF010000003.1"/>
</dbReference>
<dbReference type="EMBL" id="JBHSMF010000003">
    <property type="protein sequence ID" value="MFC5496928.1"/>
    <property type="molecule type" value="Genomic_DNA"/>
</dbReference>
<evidence type="ECO:0000313" key="1">
    <source>
        <dbReference type="EMBL" id="MFC5496928.1"/>
    </source>
</evidence>
<comment type="caution">
    <text evidence="1">The sequence shown here is derived from an EMBL/GenBank/DDBJ whole genome shotgun (WGS) entry which is preliminary data.</text>
</comment>
<reference evidence="2" key="1">
    <citation type="journal article" date="2019" name="Int. J. Syst. Evol. Microbiol.">
        <title>The Global Catalogue of Microorganisms (GCM) 10K type strain sequencing project: providing services to taxonomists for standard genome sequencing and annotation.</title>
        <authorList>
            <consortium name="The Broad Institute Genomics Platform"/>
            <consortium name="The Broad Institute Genome Sequencing Center for Infectious Disease"/>
            <person name="Wu L."/>
            <person name="Ma J."/>
        </authorList>
    </citation>
    <scope>NUCLEOTIDE SEQUENCE [LARGE SCALE GENOMIC DNA]</scope>
    <source>
        <strain evidence="2">CCUG 57401</strain>
    </source>
</reference>
<dbReference type="Proteomes" id="UP001596037">
    <property type="component" value="Unassembled WGS sequence"/>
</dbReference>
<gene>
    <name evidence="1" type="ORF">ACFPOE_05215</name>
</gene>
<evidence type="ECO:0000313" key="2">
    <source>
        <dbReference type="Proteomes" id="UP001596037"/>
    </source>
</evidence>
<sequence length="68" mass="6909">MAEVRGAIEADPMFAGETTQVFHVGSPADVEAEAGDGVVLDRQQTAAAGVHASLMLAARFDVNASPPG</sequence>
<accession>A0ABW0NCM9</accession>
<organism evidence="1 2">
    <name type="scientific">Caenimonas terrae</name>
    <dbReference type="NCBI Taxonomy" id="696074"/>
    <lineage>
        <taxon>Bacteria</taxon>
        <taxon>Pseudomonadati</taxon>
        <taxon>Pseudomonadota</taxon>
        <taxon>Betaproteobacteria</taxon>
        <taxon>Burkholderiales</taxon>
        <taxon>Comamonadaceae</taxon>
        <taxon>Caenimonas</taxon>
    </lineage>
</organism>
<name>A0ABW0NCM9_9BURK</name>